<dbReference type="SUPFAM" id="SSF101262">
    <property type="entry name" value="Methenyltetrahydrofolate cyclohydrolase-like"/>
    <property type="match status" value="1"/>
</dbReference>
<accession>A0ABX1S7Y5</accession>
<proteinExistence type="predicted"/>
<reference evidence="2 3" key="1">
    <citation type="submission" date="2020-04" db="EMBL/GenBank/DDBJ databases">
        <authorList>
            <person name="Klaysubun C."/>
            <person name="Duangmal K."/>
            <person name="Lipun K."/>
        </authorList>
    </citation>
    <scope>NUCLEOTIDE SEQUENCE [LARGE SCALE GENOMIC DNA]</scope>
    <source>
        <strain evidence="2 3">K10HN5</strain>
    </source>
</reference>
<dbReference type="Pfam" id="PF04961">
    <property type="entry name" value="FTCD_C"/>
    <property type="match status" value="1"/>
</dbReference>
<dbReference type="InterPro" id="IPR036178">
    <property type="entry name" value="Formintransfe-cycloase-like_sf"/>
</dbReference>
<dbReference type="EMBL" id="JAAXLA010000014">
    <property type="protein sequence ID" value="NMH97674.1"/>
    <property type="molecule type" value="Genomic_DNA"/>
</dbReference>
<evidence type="ECO:0000259" key="1">
    <source>
        <dbReference type="Pfam" id="PF04961"/>
    </source>
</evidence>
<dbReference type="RefSeq" id="WP_169381120.1">
    <property type="nucleotide sequence ID" value="NZ_JAAXLA010000014.1"/>
</dbReference>
<name>A0ABX1S7Y5_9PSEU</name>
<dbReference type="InterPro" id="IPR007044">
    <property type="entry name" value="Cyclodeamin/CycHdrlase"/>
</dbReference>
<sequence length="191" mass="19394">MDAEQSLSGLTVNRLLEEVAARTPAPGGGAVAAFAAALAAGLTGMAARIDDHQQVSAARADELRAAATALADADVAAHRAYWLATHTPREDDPWMWPSRLREAFDDTVDVPLEVVRVAEQVTLLAAALASGGEPRRRGNAVAAALLAAAAANAAALLVAENLAGDPEDVRAGCALGLAAAARRCADGLVSA</sequence>
<gene>
    <name evidence="2" type="ORF">HF526_10185</name>
</gene>
<organism evidence="2 3">
    <name type="scientific">Pseudonocardia acidicola</name>
    <dbReference type="NCBI Taxonomy" id="2724939"/>
    <lineage>
        <taxon>Bacteria</taxon>
        <taxon>Bacillati</taxon>
        <taxon>Actinomycetota</taxon>
        <taxon>Actinomycetes</taxon>
        <taxon>Pseudonocardiales</taxon>
        <taxon>Pseudonocardiaceae</taxon>
        <taxon>Pseudonocardia</taxon>
    </lineage>
</organism>
<evidence type="ECO:0000313" key="2">
    <source>
        <dbReference type="EMBL" id="NMH97674.1"/>
    </source>
</evidence>
<protein>
    <submittedName>
        <fullName evidence="2">Formiminotransferase-cyclodeaminase</fullName>
    </submittedName>
</protein>
<feature type="domain" description="Cyclodeaminase/cyclohydrolase" evidence="1">
    <location>
        <begin position="11"/>
        <end position="164"/>
    </location>
</feature>
<comment type="caution">
    <text evidence="2">The sequence shown here is derived from an EMBL/GenBank/DDBJ whole genome shotgun (WGS) entry which is preliminary data.</text>
</comment>
<dbReference type="Proteomes" id="UP000820669">
    <property type="component" value="Unassembled WGS sequence"/>
</dbReference>
<dbReference type="Gene3D" id="1.20.120.680">
    <property type="entry name" value="Formiminotetrahydrofolate cyclodeaminase monomer, up-and-down helical bundle"/>
    <property type="match status" value="1"/>
</dbReference>
<keyword evidence="3" id="KW-1185">Reference proteome</keyword>
<evidence type="ECO:0000313" key="3">
    <source>
        <dbReference type="Proteomes" id="UP000820669"/>
    </source>
</evidence>